<proteinExistence type="predicted"/>
<sequence>MGTKHQEKNQPMTTRQGNRGGTNPPPKQCHCQDYWLAYEDLQFANGYQAPGGKPAYDNETGQQGRDKPPT</sequence>
<evidence type="ECO:0000313" key="3">
    <source>
        <dbReference type="Proteomes" id="UP000004995"/>
    </source>
</evidence>
<reference evidence="2" key="2">
    <citation type="submission" date="2018-08" db="UniProtKB">
        <authorList>
            <consortium name="EnsemblPlants"/>
        </authorList>
    </citation>
    <scope>IDENTIFICATION</scope>
    <source>
        <strain evidence="2">Yugu1</strain>
    </source>
</reference>
<dbReference type="InParanoid" id="K3YXE3"/>
<keyword evidence="3" id="KW-1185">Reference proteome</keyword>
<name>K3YXE3_SETIT</name>
<reference evidence="3" key="1">
    <citation type="journal article" date="2012" name="Nat. Biotechnol.">
        <title>Reference genome sequence of the model plant Setaria.</title>
        <authorList>
            <person name="Bennetzen J.L."/>
            <person name="Schmutz J."/>
            <person name="Wang H."/>
            <person name="Percifield R."/>
            <person name="Hawkins J."/>
            <person name="Pontaroli A.C."/>
            <person name="Estep M."/>
            <person name="Feng L."/>
            <person name="Vaughn J.N."/>
            <person name="Grimwood J."/>
            <person name="Jenkins J."/>
            <person name="Barry K."/>
            <person name="Lindquist E."/>
            <person name="Hellsten U."/>
            <person name="Deshpande S."/>
            <person name="Wang X."/>
            <person name="Wu X."/>
            <person name="Mitros T."/>
            <person name="Triplett J."/>
            <person name="Yang X."/>
            <person name="Ye C.Y."/>
            <person name="Mauro-Herrera M."/>
            <person name="Wang L."/>
            <person name="Li P."/>
            <person name="Sharma M."/>
            <person name="Sharma R."/>
            <person name="Ronald P.C."/>
            <person name="Panaud O."/>
            <person name="Kellogg E.A."/>
            <person name="Brutnell T.P."/>
            <person name="Doust A.N."/>
            <person name="Tuskan G.A."/>
            <person name="Rokhsar D."/>
            <person name="Devos K.M."/>
        </authorList>
    </citation>
    <scope>NUCLEOTIDE SEQUENCE [LARGE SCALE GENOMIC DNA]</scope>
    <source>
        <strain evidence="3">cv. Yugu1</strain>
    </source>
</reference>
<feature type="region of interest" description="Disordered" evidence="1">
    <location>
        <begin position="45"/>
        <end position="70"/>
    </location>
</feature>
<evidence type="ECO:0000256" key="1">
    <source>
        <dbReference type="SAM" id="MobiDB-lite"/>
    </source>
</evidence>
<dbReference type="Proteomes" id="UP000004995">
    <property type="component" value="Unassembled WGS sequence"/>
</dbReference>
<dbReference type="HOGENOM" id="CLU_2762607_0_0_1"/>
<protein>
    <submittedName>
        <fullName evidence="2">Uncharacterized protein</fullName>
    </submittedName>
</protein>
<evidence type="ECO:0000313" key="2">
    <source>
        <dbReference type="EnsemblPlants" id="KQL31762"/>
    </source>
</evidence>
<organism evidence="2 3">
    <name type="scientific">Setaria italica</name>
    <name type="common">Foxtail millet</name>
    <name type="synonym">Panicum italicum</name>
    <dbReference type="NCBI Taxonomy" id="4555"/>
    <lineage>
        <taxon>Eukaryota</taxon>
        <taxon>Viridiplantae</taxon>
        <taxon>Streptophyta</taxon>
        <taxon>Embryophyta</taxon>
        <taxon>Tracheophyta</taxon>
        <taxon>Spermatophyta</taxon>
        <taxon>Magnoliopsida</taxon>
        <taxon>Liliopsida</taxon>
        <taxon>Poales</taxon>
        <taxon>Poaceae</taxon>
        <taxon>PACMAD clade</taxon>
        <taxon>Panicoideae</taxon>
        <taxon>Panicodae</taxon>
        <taxon>Paniceae</taxon>
        <taxon>Cenchrinae</taxon>
        <taxon>Setaria</taxon>
    </lineage>
</organism>
<dbReference type="EMBL" id="AGNK02000574">
    <property type="status" value="NOT_ANNOTATED_CDS"/>
    <property type="molecule type" value="Genomic_DNA"/>
</dbReference>
<dbReference type="Gramene" id="KQL31762">
    <property type="protein sequence ID" value="KQL31762"/>
    <property type="gene ID" value="SETIT_018939mg"/>
</dbReference>
<accession>K3YXE3</accession>
<dbReference type="EnsemblPlants" id="KQL31762">
    <property type="protein sequence ID" value="KQL31762"/>
    <property type="gene ID" value="SETIT_018939mg"/>
</dbReference>
<dbReference type="AlphaFoldDB" id="K3YXE3"/>
<feature type="region of interest" description="Disordered" evidence="1">
    <location>
        <begin position="1"/>
        <end position="30"/>
    </location>
</feature>